<evidence type="ECO:0000256" key="3">
    <source>
        <dbReference type="ARBA" id="ARBA00022917"/>
    </source>
</evidence>
<protein>
    <recommendedName>
        <fullName evidence="5">Elongation factor Ts, mitochondrial</fullName>
        <shortName evidence="5">EF-Ts</shortName>
        <shortName evidence="5">EF-TsMt</shortName>
    </recommendedName>
</protein>
<dbReference type="SUPFAM" id="SSF46934">
    <property type="entry name" value="UBA-like"/>
    <property type="match status" value="1"/>
</dbReference>
<comment type="function">
    <text evidence="4 5">Associates with the EF-Tu.GDP complex and induces the exchange of GDP to GTP. It remains bound to the aminoacyl-tRNA.EF-Tu.GTP complex up to the GTP hydrolysis stage on the ribosome.</text>
</comment>
<dbReference type="FunFam" id="1.10.8.10:FF:000001">
    <property type="entry name" value="Elongation factor Ts"/>
    <property type="match status" value="1"/>
</dbReference>
<comment type="similarity">
    <text evidence="1 5">Belongs to the EF-Ts family.</text>
</comment>
<dbReference type="GO" id="GO:0005739">
    <property type="term" value="C:mitochondrion"/>
    <property type="evidence" value="ECO:0007669"/>
    <property type="project" value="UniProtKB-SubCell"/>
</dbReference>
<evidence type="ECO:0000313" key="6">
    <source>
        <dbReference type="EMBL" id="RHN52955.1"/>
    </source>
</evidence>
<dbReference type="Gene3D" id="1.10.8.10">
    <property type="entry name" value="DNA helicase RuvA subunit, C-terminal domain"/>
    <property type="match status" value="1"/>
</dbReference>
<dbReference type="AlphaFoldDB" id="A0A396HNM4"/>
<gene>
    <name evidence="5" type="primary">EFTS</name>
    <name evidence="6" type="ORF">MtrunA17_Chr6g0486211</name>
</gene>
<comment type="subcellular location">
    <subcellularLocation>
        <location evidence="5">Mitochondrion</location>
    </subcellularLocation>
</comment>
<sequence>MYVPKSLADHFKRKSTVLVSAFLVKQLREETGAGMMDCKKARAETEGDLEKPQAYLIKKGLSSADKKSGRLAEEGRIGTYHSRFTHWCSN</sequence>
<dbReference type="Gramene" id="rna37697">
    <property type="protein sequence ID" value="RHN52955.1"/>
    <property type="gene ID" value="gene37697"/>
</dbReference>
<dbReference type="HAMAP" id="MF_00050">
    <property type="entry name" value="EF_Ts"/>
    <property type="match status" value="1"/>
</dbReference>
<dbReference type="PANTHER" id="PTHR11741">
    <property type="entry name" value="ELONGATION FACTOR TS"/>
    <property type="match status" value="1"/>
</dbReference>
<proteinExistence type="inferred from homology"/>
<dbReference type="PANTHER" id="PTHR11741:SF10">
    <property type="entry name" value="POLYPROTEIN OF EF-TS, CHLOROPLASTIC"/>
    <property type="match status" value="1"/>
</dbReference>
<evidence type="ECO:0000256" key="2">
    <source>
        <dbReference type="ARBA" id="ARBA00022768"/>
    </source>
</evidence>
<dbReference type="CDD" id="cd14275">
    <property type="entry name" value="UBA_EF-Ts"/>
    <property type="match status" value="1"/>
</dbReference>
<keyword evidence="3 5" id="KW-0648">Protein biosynthesis</keyword>
<keyword evidence="5" id="KW-0496">Mitochondrion</keyword>
<name>A0A396HNM4_MEDTR</name>
<dbReference type="InterPro" id="IPR001816">
    <property type="entry name" value="Transl_elong_EFTs/EF1B"/>
</dbReference>
<evidence type="ECO:0000256" key="5">
    <source>
        <dbReference type="HAMAP-Rule" id="MF_03135"/>
    </source>
</evidence>
<evidence type="ECO:0000256" key="4">
    <source>
        <dbReference type="ARBA" id="ARBA00025453"/>
    </source>
</evidence>
<reference evidence="6" key="1">
    <citation type="journal article" date="2018" name="Nat. Plants">
        <title>Whole-genome landscape of Medicago truncatula symbiotic genes.</title>
        <authorList>
            <person name="Pecrix Y."/>
            <person name="Gamas P."/>
            <person name="Carrere S."/>
        </authorList>
    </citation>
    <scope>NUCLEOTIDE SEQUENCE</scope>
    <source>
        <tissue evidence="6">Leaves</tissue>
    </source>
</reference>
<organism evidence="6">
    <name type="scientific">Medicago truncatula</name>
    <name type="common">Barrel medic</name>
    <name type="synonym">Medicago tribuloides</name>
    <dbReference type="NCBI Taxonomy" id="3880"/>
    <lineage>
        <taxon>Eukaryota</taxon>
        <taxon>Viridiplantae</taxon>
        <taxon>Streptophyta</taxon>
        <taxon>Embryophyta</taxon>
        <taxon>Tracheophyta</taxon>
        <taxon>Spermatophyta</taxon>
        <taxon>Magnoliopsida</taxon>
        <taxon>eudicotyledons</taxon>
        <taxon>Gunneridae</taxon>
        <taxon>Pentapetalae</taxon>
        <taxon>rosids</taxon>
        <taxon>fabids</taxon>
        <taxon>Fabales</taxon>
        <taxon>Fabaceae</taxon>
        <taxon>Papilionoideae</taxon>
        <taxon>50 kb inversion clade</taxon>
        <taxon>NPAAA clade</taxon>
        <taxon>Hologalegina</taxon>
        <taxon>IRL clade</taxon>
        <taxon>Trifolieae</taxon>
        <taxon>Medicago</taxon>
    </lineage>
</organism>
<keyword evidence="2 5" id="KW-0251">Elongation factor</keyword>
<dbReference type="EMBL" id="PSQE01000006">
    <property type="protein sequence ID" value="RHN52955.1"/>
    <property type="molecule type" value="Genomic_DNA"/>
</dbReference>
<comment type="caution">
    <text evidence="6">The sequence shown here is derived from an EMBL/GenBank/DDBJ whole genome shotgun (WGS) entry which is preliminary data.</text>
</comment>
<dbReference type="GO" id="GO:0003746">
    <property type="term" value="F:translation elongation factor activity"/>
    <property type="evidence" value="ECO:0007669"/>
    <property type="project" value="UniProtKB-UniRule"/>
</dbReference>
<evidence type="ECO:0000256" key="1">
    <source>
        <dbReference type="ARBA" id="ARBA00005532"/>
    </source>
</evidence>
<accession>A0A396HNM4</accession>
<dbReference type="Proteomes" id="UP000265566">
    <property type="component" value="Chromosome 6"/>
</dbReference>
<dbReference type="InterPro" id="IPR009060">
    <property type="entry name" value="UBA-like_sf"/>
</dbReference>